<dbReference type="GO" id="GO:0009277">
    <property type="term" value="C:fungal-type cell wall"/>
    <property type="evidence" value="ECO:0007669"/>
    <property type="project" value="UniProtKB-ARBA"/>
</dbReference>
<dbReference type="HOGENOM" id="CLU_006199_3_0_1"/>
<comment type="caution">
    <text evidence="8">The sequence shown here is derived from an EMBL/GenBank/DDBJ whole genome shotgun (WGS) entry which is preliminary data.</text>
</comment>
<evidence type="ECO:0000256" key="6">
    <source>
        <dbReference type="SAM" id="SignalP"/>
    </source>
</evidence>
<keyword evidence="9" id="KW-1185">Reference proteome</keyword>
<evidence type="ECO:0000256" key="4">
    <source>
        <dbReference type="ARBA" id="ARBA00022729"/>
    </source>
</evidence>
<organism evidence="8 9">
    <name type="scientific">Candida maltosa (strain Xu316)</name>
    <name type="common">Yeast</name>
    <dbReference type="NCBI Taxonomy" id="1245528"/>
    <lineage>
        <taxon>Eukaryota</taxon>
        <taxon>Fungi</taxon>
        <taxon>Dikarya</taxon>
        <taxon>Ascomycota</taxon>
        <taxon>Saccharomycotina</taxon>
        <taxon>Pichiomycetes</taxon>
        <taxon>Debaryomycetaceae</taxon>
        <taxon>Candida/Lodderomyces clade</taxon>
        <taxon>Candida</taxon>
    </lineage>
</organism>
<name>M3JXQ1_CANMX</name>
<keyword evidence="4 6" id="KW-0732">Signal</keyword>
<feature type="non-terminal residue" evidence="8">
    <location>
        <position position="353"/>
    </location>
</feature>
<protein>
    <recommendedName>
        <fullName evidence="7">Hyphally-regulated cell wall protein N-terminal domain-containing protein</fullName>
    </recommendedName>
</protein>
<evidence type="ECO:0000256" key="5">
    <source>
        <dbReference type="ARBA" id="ARBA00023180"/>
    </source>
</evidence>
<proteinExistence type="predicted"/>
<feature type="signal peptide" evidence="6">
    <location>
        <begin position="1"/>
        <end position="19"/>
    </location>
</feature>
<reference evidence="8 9" key="1">
    <citation type="submission" date="2013-02" db="EMBL/GenBank/DDBJ databases">
        <title>Genome sequence of Candida maltosa Xu316, a potential industrial strain for xylitol and ethanol production.</title>
        <authorList>
            <person name="Yu J."/>
            <person name="Wang Q."/>
            <person name="Geng X."/>
            <person name="Bao W."/>
            <person name="He P."/>
            <person name="Cai J."/>
        </authorList>
    </citation>
    <scope>NUCLEOTIDE SEQUENCE [LARGE SCALE GENOMIC DNA]</scope>
    <source>
        <strain evidence="9">Xu316</strain>
    </source>
</reference>
<evidence type="ECO:0000313" key="9">
    <source>
        <dbReference type="Proteomes" id="UP000011777"/>
    </source>
</evidence>
<dbReference type="InterPro" id="IPR021031">
    <property type="entry name" value="Hyphal-reg_cell_wall_N"/>
</dbReference>
<dbReference type="AlphaFoldDB" id="M3JXQ1"/>
<evidence type="ECO:0000313" key="8">
    <source>
        <dbReference type="EMBL" id="EMG47740.1"/>
    </source>
</evidence>
<dbReference type="Proteomes" id="UP000011777">
    <property type="component" value="Unassembled WGS sequence"/>
</dbReference>
<evidence type="ECO:0000256" key="1">
    <source>
        <dbReference type="ARBA" id="ARBA00004191"/>
    </source>
</evidence>
<evidence type="ECO:0000256" key="2">
    <source>
        <dbReference type="ARBA" id="ARBA00022512"/>
    </source>
</evidence>
<gene>
    <name evidence="8" type="ORF">G210_1810</name>
</gene>
<accession>M3JXQ1</accession>
<comment type="subcellular location">
    <subcellularLocation>
        <location evidence="1">Secreted</location>
        <location evidence="1">Cell wall</location>
    </subcellularLocation>
</comment>
<evidence type="ECO:0000256" key="3">
    <source>
        <dbReference type="ARBA" id="ARBA00022525"/>
    </source>
</evidence>
<dbReference type="Pfam" id="PF11765">
    <property type="entry name" value="Hyphal_reg_CWP"/>
    <property type="match status" value="1"/>
</dbReference>
<dbReference type="STRING" id="1245528.M3JXQ1"/>
<feature type="domain" description="Hyphally-regulated cell wall protein N-terminal" evidence="7">
    <location>
        <begin position="13"/>
        <end position="327"/>
    </location>
</feature>
<evidence type="ECO:0000259" key="7">
    <source>
        <dbReference type="Pfam" id="PF11765"/>
    </source>
</evidence>
<dbReference type="EMBL" id="AOGT01001385">
    <property type="protein sequence ID" value="EMG47740.1"/>
    <property type="molecule type" value="Genomic_DNA"/>
</dbReference>
<keyword evidence="2" id="KW-0134">Cell wall</keyword>
<sequence length="353" mass="38296">MIAFLRLFLYTQLIAFAAAADILISENTVSYSLQSPTNIGSVTVKSSFFWSLTNVYSITVKGILSVEDGASFFFTSGSEKNSVSFTMDHLNSKFINNGIVSFDSTVSNPISNYKISPPTFENNGKLFLATSKGSLQPVTKLESAVATNDGLISVYTPSTSANQGKLEVGVHSKTMSNTGNICVYNQYLSQNGLFEGNGCITLFEKSKVHFRTRYASNQIVVFGDGTGILHSEDTTDASWKVYNFGKGNIIELHLGLDQFSYDANTGFLMVRYLSYEKFFDIGFGYNPDLFQKADALGSKYGVTYNGDIPSSANTGNPCGVKCEKQPTQQAPGAHATTYTITVVKTTDGTTTTV</sequence>
<keyword evidence="5" id="KW-0325">Glycoprotein</keyword>
<feature type="chain" id="PRO_5004035460" description="Hyphally-regulated cell wall protein N-terminal domain-containing protein" evidence="6">
    <location>
        <begin position="20"/>
        <end position="353"/>
    </location>
</feature>
<keyword evidence="3" id="KW-0964">Secreted</keyword>
<dbReference type="OrthoDB" id="4022214at2759"/>